<dbReference type="InterPro" id="IPR057789">
    <property type="entry name" value="YmjE-like"/>
</dbReference>
<proteinExistence type="predicted"/>
<dbReference type="AlphaFoldDB" id="A0A765T6I9"/>
<accession>A0A765T6I9</accession>
<protein>
    <submittedName>
        <fullName evidence="1">Uncharacterized protein</fullName>
    </submittedName>
</protein>
<dbReference type="EMBL" id="DAAYTU010000023">
    <property type="protein sequence ID" value="HAG5771851.1"/>
    <property type="molecule type" value="Genomic_DNA"/>
</dbReference>
<reference evidence="1" key="2">
    <citation type="submission" date="2020-02" db="EMBL/GenBank/DDBJ databases">
        <authorList>
            <consortium name="NCBI Pathogen Detection Project"/>
        </authorList>
    </citation>
    <scope>NUCLEOTIDE SEQUENCE</scope>
    <source>
        <strain evidence="1">1839</strain>
    </source>
</reference>
<organism evidence="1">
    <name type="scientific">Escherichia coli</name>
    <dbReference type="NCBI Taxonomy" id="562"/>
    <lineage>
        <taxon>Bacteria</taxon>
        <taxon>Pseudomonadati</taxon>
        <taxon>Pseudomonadota</taxon>
        <taxon>Gammaproteobacteria</taxon>
        <taxon>Enterobacterales</taxon>
        <taxon>Enterobacteriaceae</taxon>
        <taxon>Escherichia</taxon>
    </lineage>
</organism>
<gene>
    <name evidence="1" type="ORF">GGB84_003583</name>
</gene>
<reference evidence="1" key="1">
    <citation type="journal article" date="2018" name="Genome Biol.">
        <title>SKESA: strategic k-mer extension for scrupulous assemblies.</title>
        <authorList>
            <person name="Souvorov A."/>
            <person name="Agarwala R."/>
            <person name="Lipman D.J."/>
        </authorList>
    </citation>
    <scope>NUCLEOTIDE SEQUENCE [LARGE SCALE GENOMIC DNA]</scope>
    <source>
        <strain evidence="1">1839</strain>
    </source>
</reference>
<comment type="caution">
    <text evidence="1">The sequence shown here is derived from an EMBL/GenBank/DDBJ whole genome shotgun (WGS) entry which is preliminary data.</text>
</comment>
<evidence type="ECO:0000313" key="1">
    <source>
        <dbReference type="EMBL" id="HAG5771851.1"/>
    </source>
</evidence>
<name>A0A765T6I9_ECOLX</name>
<sequence>MPMMKFPHGEGGCVCALPTTECTPPPLLPLLNRFDFRSIRPQTLLRSGGSNYGY</sequence>
<dbReference type="Pfam" id="PF23692">
    <property type="entry name" value="YmjE"/>
    <property type="match status" value="1"/>
</dbReference>